<comment type="similarity">
    <text evidence="2">Belongs to the autoinducer-2 exporter (AI-2E) (TC 2.A.86) family.</text>
</comment>
<keyword evidence="5 6" id="KW-0472">Membrane</keyword>
<evidence type="ECO:0000313" key="7">
    <source>
        <dbReference type="EMBL" id="MBB3963067.1"/>
    </source>
</evidence>
<feature type="transmembrane region" description="Helical" evidence="6">
    <location>
        <begin position="137"/>
        <end position="156"/>
    </location>
</feature>
<evidence type="ECO:0000256" key="2">
    <source>
        <dbReference type="ARBA" id="ARBA00009773"/>
    </source>
</evidence>
<feature type="transmembrane region" description="Helical" evidence="6">
    <location>
        <begin position="230"/>
        <end position="249"/>
    </location>
</feature>
<dbReference type="GO" id="GO:0016020">
    <property type="term" value="C:membrane"/>
    <property type="evidence" value="ECO:0007669"/>
    <property type="project" value="UniProtKB-SubCell"/>
</dbReference>
<feature type="transmembrane region" description="Helical" evidence="6">
    <location>
        <begin position="57"/>
        <end position="81"/>
    </location>
</feature>
<keyword evidence="8" id="KW-1185">Reference proteome</keyword>
<dbReference type="AlphaFoldDB" id="A0A7W6CQB3"/>
<evidence type="ECO:0000256" key="6">
    <source>
        <dbReference type="SAM" id="Phobius"/>
    </source>
</evidence>
<evidence type="ECO:0000256" key="1">
    <source>
        <dbReference type="ARBA" id="ARBA00004141"/>
    </source>
</evidence>
<feature type="transmembrane region" description="Helical" evidence="6">
    <location>
        <begin position="256"/>
        <end position="275"/>
    </location>
</feature>
<feature type="transmembrane region" description="Helical" evidence="6">
    <location>
        <begin position="295"/>
        <end position="320"/>
    </location>
</feature>
<dbReference type="Proteomes" id="UP000582090">
    <property type="component" value="Unassembled WGS sequence"/>
</dbReference>
<reference evidence="7 8" key="1">
    <citation type="submission" date="2020-08" db="EMBL/GenBank/DDBJ databases">
        <title>Genomic Encyclopedia of Type Strains, Phase IV (KMG-IV): sequencing the most valuable type-strain genomes for metagenomic binning, comparative biology and taxonomic classification.</title>
        <authorList>
            <person name="Goeker M."/>
        </authorList>
    </citation>
    <scope>NUCLEOTIDE SEQUENCE [LARGE SCALE GENOMIC DNA]</scope>
    <source>
        <strain evidence="7 8">DSM 26575</strain>
    </source>
</reference>
<protein>
    <submittedName>
        <fullName evidence="7">Putative PurR-regulated permease PerM</fullName>
    </submittedName>
</protein>
<feature type="transmembrane region" description="Helical" evidence="6">
    <location>
        <begin position="28"/>
        <end position="45"/>
    </location>
</feature>
<sequence length="349" mass="37371">MSSRAVIALLTIIAAVAVLWVLRTAAGVFAPVAGALFIIGLVWPLQSSLQRFLPKLVALALVVAVIVCVFIVLASISAWGFGRIGRSVVSDAARFQLLYGNLVQWLDGHGIVIAGVWADYFNFSALLRVLQGATARLNTMISFWIVVVVYVLLGLLDTEAVARNIRKALSDEKADAIVGGALQTAAKLRRYMAVRTVMSLVTGTLVWVLSALFGLRFAAEWGVIAFTLNYIPFMGPFVATLLPSAYALAQFGSPEAAILIFAGLNIIQFVIGSYIEPRVAGYALAMSPFLVLFSVFSWSFVWGVFGAFIGVPITIAILTFCARFSSTRWIAEILGAPSEPEAKLGAGSG</sequence>
<comment type="caution">
    <text evidence="7">The sequence shown here is derived from an EMBL/GenBank/DDBJ whole genome shotgun (WGS) entry which is preliminary data.</text>
</comment>
<evidence type="ECO:0000256" key="5">
    <source>
        <dbReference type="ARBA" id="ARBA00023136"/>
    </source>
</evidence>
<dbReference type="PANTHER" id="PTHR21716">
    <property type="entry name" value="TRANSMEMBRANE PROTEIN"/>
    <property type="match status" value="1"/>
</dbReference>
<dbReference type="Pfam" id="PF01594">
    <property type="entry name" value="AI-2E_transport"/>
    <property type="match status" value="1"/>
</dbReference>
<dbReference type="GO" id="GO:0055085">
    <property type="term" value="P:transmembrane transport"/>
    <property type="evidence" value="ECO:0007669"/>
    <property type="project" value="TreeGrafter"/>
</dbReference>
<evidence type="ECO:0000313" key="8">
    <source>
        <dbReference type="Proteomes" id="UP000582090"/>
    </source>
</evidence>
<keyword evidence="4 6" id="KW-1133">Transmembrane helix</keyword>
<name>A0A7W6CQB3_9HYPH</name>
<gene>
    <name evidence="7" type="ORF">GGQ67_000685</name>
</gene>
<dbReference type="RefSeq" id="WP_183898749.1">
    <property type="nucleotide sequence ID" value="NZ_JACIDW010000001.1"/>
</dbReference>
<accession>A0A7W6CQB3</accession>
<feature type="transmembrane region" description="Helical" evidence="6">
    <location>
        <begin position="5"/>
        <end position="22"/>
    </location>
</feature>
<dbReference type="PANTHER" id="PTHR21716:SF64">
    <property type="entry name" value="AI-2 TRANSPORT PROTEIN TQSA"/>
    <property type="match status" value="1"/>
</dbReference>
<comment type="subcellular location">
    <subcellularLocation>
        <location evidence="1">Membrane</location>
        <topology evidence="1">Multi-pass membrane protein</topology>
    </subcellularLocation>
</comment>
<proteinExistence type="inferred from homology"/>
<keyword evidence="3 6" id="KW-0812">Transmembrane</keyword>
<feature type="transmembrane region" description="Helical" evidence="6">
    <location>
        <begin position="197"/>
        <end position="218"/>
    </location>
</feature>
<dbReference type="InterPro" id="IPR002549">
    <property type="entry name" value="AI-2E-like"/>
</dbReference>
<dbReference type="EMBL" id="JACIDW010000001">
    <property type="protein sequence ID" value="MBB3963067.1"/>
    <property type="molecule type" value="Genomic_DNA"/>
</dbReference>
<evidence type="ECO:0000256" key="4">
    <source>
        <dbReference type="ARBA" id="ARBA00022989"/>
    </source>
</evidence>
<organism evidence="7 8">
    <name type="scientific">Rhizobium metallidurans</name>
    <dbReference type="NCBI Taxonomy" id="1265931"/>
    <lineage>
        <taxon>Bacteria</taxon>
        <taxon>Pseudomonadati</taxon>
        <taxon>Pseudomonadota</taxon>
        <taxon>Alphaproteobacteria</taxon>
        <taxon>Hyphomicrobiales</taxon>
        <taxon>Rhizobiaceae</taxon>
        <taxon>Rhizobium/Agrobacterium group</taxon>
        <taxon>Rhizobium</taxon>
    </lineage>
</organism>
<evidence type="ECO:0000256" key="3">
    <source>
        <dbReference type="ARBA" id="ARBA00022692"/>
    </source>
</evidence>